<keyword evidence="9" id="KW-1185">Reference proteome</keyword>
<evidence type="ECO:0000313" key="8">
    <source>
        <dbReference type="EMBL" id="PJK30834.1"/>
    </source>
</evidence>
<name>A0A2M9G555_9PROT</name>
<evidence type="ECO:0000256" key="2">
    <source>
        <dbReference type="ARBA" id="ARBA00022692"/>
    </source>
</evidence>
<evidence type="ECO:0000256" key="6">
    <source>
        <dbReference type="SAM" id="Phobius"/>
    </source>
</evidence>
<dbReference type="Pfam" id="PF01545">
    <property type="entry name" value="Cation_efflux"/>
    <property type="match status" value="1"/>
</dbReference>
<dbReference type="OrthoDB" id="9799649at2"/>
<dbReference type="PANTHER" id="PTHR11562">
    <property type="entry name" value="CATION EFFLUX PROTEIN/ ZINC TRANSPORTER"/>
    <property type="match status" value="1"/>
</dbReference>
<dbReference type="Proteomes" id="UP000229498">
    <property type="component" value="Unassembled WGS sequence"/>
</dbReference>
<feature type="domain" description="Cation efflux protein transmembrane" evidence="7">
    <location>
        <begin position="23"/>
        <end position="199"/>
    </location>
</feature>
<dbReference type="AlphaFoldDB" id="A0A2M9G555"/>
<feature type="transmembrane region" description="Helical" evidence="6">
    <location>
        <begin position="86"/>
        <end position="105"/>
    </location>
</feature>
<comment type="caution">
    <text evidence="8">The sequence shown here is derived from an EMBL/GenBank/DDBJ whole genome shotgun (WGS) entry which is preliminary data.</text>
</comment>
<dbReference type="GO" id="GO:0005385">
    <property type="term" value="F:zinc ion transmembrane transporter activity"/>
    <property type="evidence" value="ECO:0007669"/>
    <property type="project" value="TreeGrafter"/>
</dbReference>
<dbReference type="RefSeq" id="WP_109794303.1">
    <property type="nucleotide sequence ID" value="NZ_PHIG01000018.1"/>
</dbReference>
<dbReference type="SUPFAM" id="SSF161111">
    <property type="entry name" value="Cation efflux protein transmembrane domain-like"/>
    <property type="match status" value="1"/>
</dbReference>
<accession>A0A2M9G555</accession>
<comment type="subcellular location">
    <subcellularLocation>
        <location evidence="1">Membrane</location>
        <topology evidence="1">Multi-pass membrane protein</topology>
    </subcellularLocation>
</comment>
<dbReference type="PANTHER" id="PTHR11562:SF17">
    <property type="entry name" value="RE54080P-RELATED"/>
    <property type="match status" value="1"/>
</dbReference>
<evidence type="ECO:0000259" key="7">
    <source>
        <dbReference type="Pfam" id="PF01545"/>
    </source>
</evidence>
<proteinExistence type="predicted"/>
<protein>
    <submittedName>
        <fullName evidence="8">Cation transporter</fullName>
    </submittedName>
</protein>
<dbReference type="InterPro" id="IPR027469">
    <property type="entry name" value="Cation_efflux_TMD_sf"/>
</dbReference>
<keyword evidence="3" id="KW-0862">Zinc</keyword>
<feature type="transmembrane region" description="Helical" evidence="6">
    <location>
        <begin position="176"/>
        <end position="194"/>
    </location>
</feature>
<evidence type="ECO:0000256" key="4">
    <source>
        <dbReference type="ARBA" id="ARBA00022989"/>
    </source>
</evidence>
<dbReference type="InterPro" id="IPR050681">
    <property type="entry name" value="CDF/SLC30A"/>
</dbReference>
<keyword evidence="3" id="KW-0813">Transport</keyword>
<keyword evidence="2 6" id="KW-0812">Transmembrane</keyword>
<evidence type="ECO:0000313" key="9">
    <source>
        <dbReference type="Proteomes" id="UP000229498"/>
    </source>
</evidence>
<feature type="transmembrane region" description="Helical" evidence="6">
    <location>
        <begin position="23"/>
        <end position="44"/>
    </location>
</feature>
<evidence type="ECO:0000256" key="3">
    <source>
        <dbReference type="ARBA" id="ARBA00022906"/>
    </source>
</evidence>
<keyword evidence="5 6" id="KW-0472">Membrane</keyword>
<dbReference type="GO" id="GO:0005886">
    <property type="term" value="C:plasma membrane"/>
    <property type="evidence" value="ECO:0007669"/>
    <property type="project" value="TreeGrafter"/>
</dbReference>
<dbReference type="EMBL" id="PHIG01000018">
    <property type="protein sequence ID" value="PJK30834.1"/>
    <property type="molecule type" value="Genomic_DNA"/>
</dbReference>
<keyword evidence="3" id="KW-0406">Ion transport</keyword>
<dbReference type="Gene3D" id="1.20.1510.10">
    <property type="entry name" value="Cation efflux protein transmembrane domain"/>
    <property type="match status" value="1"/>
</dbReference>
<feature type="transmembrane region" description="Helical" evidence="6">
    <location>
        <begin position="56"/>
        <end position="74"/>
    </location>
</feature>
<feature type="transmembrane region" description="Helical" evidence="6">
    <location>
        <begin position="153"/>
        <end position="170"/>
    </location>
</feature>
<keyword evidence="4 6" id="KW-1133">Transmembrane helix</keyword>
<organism evidence="8 9">
    <name type="scientific">Minwuia thermotolerans</name>
    <dbReference type="NCBI Taxonomy" id="2056226"/>
    <lineage>
        <taxon>Bacteria</taxon>
        <taxon>Pseudomonadati</taxon>
        <taxon>Pseudomonadota</taxon>
        <taxon>Alphaproteobacteria</taxon>
        <taxon>Minwuiales</taxon>
        <taxon>Minwuiaceae</taxon>
        <taxon>Minwuia</taxon>
    </lineage>
</organism>
<sequence length="220" mass="22846">MSAGCCGGEQEFEGLSPGYRRRLWMVIAINAAMFAVEIVAGRMSGSLALQADALDFLGDSLTYAISLFVIGMSLRVRATAAMAKGISLLAMGLWVLGSTVWGVFAGGTPEAATMGVVGFMALSANLASVALLLAYRDGDANVRSVWLCSRNDAIGNVAVMIAALGVWGSSTGWPDLIVAGLMAALFVTSAVQIIRRAGGELRRARGERAAQEGPAGRRAT</sequence>
<keyword evidence="3" id="KW-0864">Zinc transport</keyword>
<gene>
    <name evidence="8" type="ORF">CVT23_05465</name>
</gene>
<evidence type="ECO:0000256" key="5">
    <source>
        <dbReference type="ARBA" id="ARBA00023136"/>
    </source>
</evidence>
<evidence type="ECO:0000256" key="1">
    <source>
        <dbReference type="ARBA" id="ARBA00004141"/>
    </source>
</evidence>
<feature type="transmembrane region" description="Helical" evidence="6">
    <location>
        <begin position="111"/>
        <end position="133"/>
    </location>
</feature>
<reference evidence="8 9" key="1">
    <citation type="submission" date="2017-11" db="EMBL/GenBank/DDBJ databases">
        <title>Draft genome sequence of Rhizobiales bacterium SY3-13.</title>
        <authorList>
            <person name="Sun C."/>
        </authorList>
    </citation>
    <scope>NUCLEOTIDE SEQUENCE [LARGE SCALE GENOMIC DNA]</scope>
    <source>
        <strain evidence="8 9">SY3-13</strain>
    </source>
</reference>
<dbReference type="InterPro" id="IPR058533">
    <property type="entry name" value="Cation_efflux_TM"/>
</dbReference>